<sequence>MQAQFSFTDSYCIRSSGRSVDQSRLEKLQFIPGRYI</sequence>
<proteinExistence type="predicted"/>
<accession>A0AB37YSS8</accession>
<name>A0AB37YSS8_9BACI</name>
<dbReference type="EMBL" id="FMBG01000012">
    <property type="protein sequence ID" value="SCC31320.1"/>
    <property type="molecule type" value="Genomic_DNA"/>
</dbReference>
<evidence type="ECO:0000313" key="1">
    <source>
        <dbReference type="EMBL" id="SCC31320.1"/>
    </source>
</evidence>
<reference evidence="1 2" key="1">
    <citation type="submission" date="2016-08" db="EMBL/GenBank/DDBJ databases">
        <authorList>
            <person name="Loux V."/>
            <person name="Rue O."/>
        </authorList>
    </citation>
    <scope>NUCLEOTIDE SEQUENCE [LARGE SCALE GENOMIC DNA]</scope>
    <source>
        <strain evidence="1 2">WSBC_10311</strain>
    </source>
</reference>
<organism evidence="1 2">
    <name type="scientific">Bacillus wiedmannii</name>
    <dbReference type="NCBI Taxonomy" id="1890302"/>
    <lineage>
        <taxon>Bacteria</taxon>
        <taxon>Bacillati</taxon>
        <taxon>Bacillota</taxon>
        <taxon>Bacilli</taxon>
        <taxon>Bacillales</taxon>
        <taxon>Bacillaceae</taxon>
        <taxon>Bacillus</taxon>
        <taxon>Bacillus cereus group</taxon>
    </lineage>
</organism>
<comment type="caution">
    <text evidence="1">The sequence shown here is derived from an EMBL/GenBank/DDBJ whole genome shotgun (WGS) entry which is preliminary data.</text>
</comment>
<protein>
    <submittedName>
        <fullName evidence="1">Uncharacterized protein</fullName>
    </submittedName>
</protein>
<dbReference type="AlphaFoldDB" id="A0AB37YSS8"/>
<gene>
    <name evidence="1" type="ORF">BC10311_02588</name>
</gene>
<evidence type="ECO:0000313" key="2">
    <source>
        <dbReference type="Proteomes" id="UP000195728"/>
    </source>
</evidence>
<dbReference type="Proteomes" id="UP000195728">
    <property type="component" value="Unassembled WGS sequence"/>
</dbReference>